<evidence type="ECO:0000256" key="7">
    <source>
        <dbReference type="SAM" id="MobiDB-lite"/>
    </source>
</evidence>
<dbReference type="GO" id="GO:0000447">
    <property type="term" value="P:endonucleolytic cleavage in ITS1 to separate SSU-rRNA from 5.8S rRNA and LSU-rRNA from tricistronic rRNA transcript (SSU-rRNA, 5.8S rRNA, LSU-rRNA)"/>
    <property type="evidence" value="ECO:0007669"/>
    <property type="project" value="TreeGrafter"/>
</dbReference>
<dbReference type="GO" id="GO:0030688">
    <property type="term" value="C:preribosome, small subunit precursor"/>
    <property type="evidence" value="ECO:0007669"/>
    <property type="project" value="TreeGrafter"/>
</dbReference>
<evidence type="ECO:0000256" key="3">
    <source>
        <dbReference type="ARBA" id="ARBA00022737"/>
    </source>
</evidence>
<dbReference type="PANTHER" id="PTHR13102:SF0">
    <property type="entry name" value="NUCLEOLAR PROTEIN 9"/>
    <property type="match status" value="1"/>
</dbReference>
<dbReference type="GO" id="GO:0000472">
    <property type="term" value="P:endonucleolytic cleavage to generate mature 5'-end of SSU-rRNA from (SSU-rRNA, 5.8S rRNA, LSU-rRNA)"/>
    <property type="evidence" value="ECO:0007669"/>
    <property type="project" value="TreeGrafter"/>
</dbReference>
<evidence type="ECO:0000256" key="6">
    <source>
        <dbReference type="ARBA" id="ARBA00031929"/>
    </source>
</evidence>
<comment type="caution">
    <text evidence="8">The sequence shown here is derived from an EMBL/GenBank/DDBJ whole genome shotgun (WGS) entry which is preliminary data.</text>
</comment>
<dbReference type="InterPro" id="IPR011989">
    <property type="entry name" value="ARM-like"/>
</dbReference>
<evidence type="ECO:0000256" key="4">
    <source>
        <dbReference type="ARBA" id="ARBA00024893"/>
    </source>
</evidence>
<accession>A0A9P8LJA9</accession>
<dbReference type="AlphaFoldDB" id="A0A9P8LJA9"/>
<reference evidence="8" key="1">
    <citation type="submission" date="2021-03" db="EMBL/GenBank/DDBJ databases">
        <title>Comparative genomics and phylogenomic investigation of the class Geoglossomycetes provide insights into ecological specialization and systematics.</title>
        <authorList>
            <person name="Melie T."/>
            <person name="Pirro S."/>
            <person name="Miller A.N."/>
            <person name="Quandt A."/>
        </authorList>
    </citation>
    <scope>NUCLEOTIDE SEQUENCE</scope>
    <source>
        <strain evidence="8">CAQ_001_2017</strain>
    </source>
</reference>
<dbReference type="InterPro" id="IPR001313">
    <property type="entry name" value="Pumilio_RNA-bd_rpt"/>
</dbReference>
<comment type="function">
    <text evidence="4">RNA-binding nucleolar protein required for pre-rRNA processing. Involved in production of 18S rRNA and assembly of small ribosomal subunit.</text>
</comment>
<dbReference type="InterPro" id="IPR040000">
    <property type="entry name" value="NOP9"/>
</dbReference>
<evidence type="ECO:0000256" key="1">
    <source>
        <dbReference type="ARBA" id="ARBA00004604"/>
    </source>
</evidence>
<evidence type="ECO:0000256" key="2">
    <source>
        <dbReference type="ARBA" id="ARBA00016427"/>
    </source>
</evidence>
<proteinExistence type="predicted"/>
<dbReference type="Proteomes" id="UP000750711">
    <property type="component" value="Unassembled WGS sequence"/>
</dbReference>
<evidence type="ECO:0000313" key="8">
    <source>
        <dbReference type="EMBL" id="KAH0566363.1"/>
    </source>
</evidence>
<dbReference type="GO" id="GO:0030686">
    <property type="term" value="C:90S preribosome"/>
    <property type="evidence" value="ECO:0007669"/>
    <property type="project" value="TreeGrafter"/>
</dbReference>
<dbReference type="SUPFAM" id="SSF48371">
    <property type="entry name" value="ARM repeat"/>
    <property type="match status" value="1"/>
</dbReference>
<gene>
    <name evidence="8" type="ORF">GP486_000221</name>
</gene>
<dbReference type="InterPro" id="IPR016024">
    <property type="entry name" value="ARM-type_fold"/>
</dbReference>
<dbReference type="GO" id="GO:0005730">
    <property type="term" value="C:nucleolus"/>
    <property type="evidence" value="ECO:0007669"/>
    <property type="project" value="UniProtKB-SubCell"/>
</dbReference>
<feature type="region of interest" description="Disordered" evidence="7">
    <location>
        <begin position="311"/>
        <end position="334"/>
    </location>
</feature>
<comment type="subcellular location">
    <subcellularLocation>
        <location evidence="1">Nucleus</location>
        <location evidence="1">Nucleolus</location>
    </subcellularLocation>
</comment>
<name>A0A9P8LJA9_9PEZI</name>
<keyword evidence="3" id="KW-0677">Repeat</keyword>
<protein>
    <recommendedName>
        <fullName evidence="2">Nucleolar protein 9</fullName>
    </recommendedName>
    <alternativeName>
        <fullName evidence="5 6">Pumilio domain-containing protein NOP9</fullName>
    </alternativeName>
</protein>
<dbReference type="GO" id="GO:0000056">
    <property type="term" value="P:ribosomal small subunit export from nucleus"/>
    <property type="evidence" value="ECO:0007669"/>
    <property type="project" value="TreeGrafter"/>
</dbReference>
<dbReference type="EMBL" id="JAGHQM010000012">
    <property type="protein sequence ID" value="KAH0566363.1"/>
    <property type="molecule type" value="Genomic_DNA"/>
</dbReference>
<dbReference type="GO" id="GO:0000480">
    <property type="term" value="P:endonucleolytic cleavage in 5'-ETS of tricistronic rRNA transcript (SSU-rRNA, 5.8S rRNA, LSU-rRNA)"/>
    <property type="evidence" value="ECO:0007669"/>
    <property type="project" value="TreeGrafter"/>
</dbReference>
<feature type="compositionally biased region" description="Basic and acidic residues" evidence="7">
    <location>
        <begin position="1"/>
        <end position="16"/>
    </location>
</feature>
<organism evidence="8 9">
    <name type="scientific">Trichoglossum hirsutum</name>
    <dbReference type="NCBI Taxonomy" id="265104"/>
    <lineage>
        <taxon>Eukaryota</taxon>
        <taxon>Fungi</taxon>
        <taxon>Dikarya</taxon>
        <taxon>Ascomycota</taxon>
        <taxon>Pezizomycotina</taxon>
        <taxon>Geoglossomycetes</taxon>
        <taxon>Geoglossales</taxon>
        <taxon>Geoglossaceae</taxon>
        <taxon>Trichoglossum</taxon>
    </lineage>
</organism>
<feature type="region of interest" description="Disordered" evidence="7">
    <location>
        <begin position="1"/>
        <end position="50"/>
    </location>
</feature>
<feature type="compositionally biased region" description="Basic and acidic residues" evidence="7">
    <location>
        <begin position="30"/>
        <end position="39"/>
    </location>
</feature>
<dbReference type="PANTHER" id="PTHR13102">
    <property type="entry name" value="NUCLEOLAR PROTEIN 9"/>
    <property type="match status" value="1"/>
</dbReference>
<evidence type="ECO:0000256" key="5">
    <source>
        <dbReference type="ARBA" id="ARBA00030932"/>
    </source>
</evidence>
<dbReference type="GO" id="GO:0003723">
    <property type="term" value="F:RNA binding"/>
    <property type="evidence" value="ECO:0007669"/>
    <property type="project" value="InterPro"/>
</dbReference>
<dbReference type="Gene3D" id="1.25.10.10">
    <property type="entry name" value="Leucine-rich Repeat Variant"/>
    <property type="match status" value="2"/>
</dbReference>
<evidence type="ECO:0000313" key="9">
    <source>
        <dbReference type="Proteomes" id="UP000750711"/>
    </source>
</evidence>
<dbReference type="Pfam" id="PF22493">
    <property type="entry name" value="PUF_NOP9"/>
    <property type="match status" value="1"/>
</dbReference>
<keyword evidence="9" id="KW-1185">Reference proteome</keyword>
<sequence>MPKENKRRGRRDEKKNERKRKRREEAEAENALKRQKFEDGGNDDDKEENIGGVQNMPFYGLLNKNEQEYFKHADEMLELNQFNSAEERSLFLENIYKEADGKELKIAASQSCSRLMERLILLSTPAQLKSLFQKFSGHFLNLVQHRFASHCCETLFIKSAPIVTQELTAPLEEQLTEADGEIYVSMENLFLFTINEFDGNMGYLMTDRFASHALRVLLVILSGQPLARSSNDSLLRSKKKEKVRVPGIDPETNLHSLEKRLVPEIFQSAVDKIMSETVSGLDTTFLRSLATHPTGSPTLQLLLELELSGTEKGRGKGENSILRKLLPDDSPSEGTGSASFVNGLLYDPIGSRLLEVIARFAPGKTFKALYRNLLKDRIGSLARNETAGFVVIRVLDRLNKQDLEEATNSILPQVGGLVERSRTTVIRSMIERCAARGVDTSDIADVLNDAYGGDTSTRILKMLKFQECKLGDTDRGGNHPPETDPAQLHGSLLGQSMLVVPGPLSALIFDGILALPARILLAMAENQAASRVLQASLTSPASTTQFRRKVINSLLGETGQLATSTVGSHVVDALWIATAGLKHYRERIANELLKNEATMRESFVGRAVWKNWMMDLFRHRKADWIVKAKASERGVGDGTGKMGEAKKSSIELAREKFAATKLRNDATKTVFSDTKRRTQRR</sequence>